<evidence type="ECO:0000256" key="5">
    <source>
        <dbReference type="ARBA" id="ARBA00022835"/>
    </source>
</evidence>
<dbReference type="PANTHER" id="PTHR11097">
    <property type="entry name" value="EXOSOME COMPLEX EXONUCLEASE RIBOSOMAL RNA PROCESSING PROTEIN"/>
    <property type="match status" value="1"/>
</dbReference>
<evidence type="ECO:0000256" key="6">
    <source>
        <dbReference type="ARBA" id="ARBA00042523"/>
    </source>
</evidence>
<evidence type="ECO:0000256" key="3">
    <source>
        <dbReference type="ARBA" id="ARBA00006678"/>
    </source>
</evidence>
<evidence type="ECO:0000313" key="7">
    <source>
        <dbReference type="EMBL" id="ODV90097.1"/>
    </source>
</evidence>
<comment type="similarity">
    <text evidence="3">Belongs to the RNase PH family.</text>
</comment>
<dbReference type="GO" id="GO:0005730">
    <property type="term" value="C:nucleolus"/>
    <property type="evidence" value="ECO:0007669"/>
    <property type="project" value="UniProtKB-SubCell"/>
</dbReference>
<dbReference type="InterPro" id="IPR027408">
    <property type="entry name" value="PNPase/RNase_PH_dom_sf"/>
</dbReference>
<sequence length="307" mass="32883">MLSAPELSYLSSSLRLDEPIRPDGRLPSQCMNVSLQLDVVESGFGSATVSRHADGAEVTAVVKAQCTPNTDGIPQIVVSVIPPPDSDMAQSAEASHGANTLANLLRQALLSSIPFSALRIGPHHAFTLYLDIAINISGDIIFDSLPPLSKLPVHLCSFAAYSALKSAKLPTLDATQSDLSYFTNEDRQAIINNPQIPVFDSDWSNSRPLCSEWSPPLLLLYAICGTNILLDPTSLEQAVCDSGLIAIVSEEGVILHSELVRLGQGTVLLSGSGSDRRRVCRSDQISKILLDSQQHARSFIKALNVSA</sequence>
<dbReference type="GO" id="GO:0000177">
    <property type="term" value="C:cytoplasmic exosome (RNase complex)"/>
    <property type="evidence" value="ECO:0007669"/>
    <property type="project" value="TreeGrafter"/>
</dbReference>
<dbReference type="GO" id="GO:0000176">
    <property type="term" value="C:nuclear exosome (RNase complex)"/>
    <property type="evidence" value="ECO:0007669"/>
    <property type="project" value="UniProtKB-ARBA"/>
</dbReference>
<accession>A0A1E4TEG2</accession>
<comment type="subcellular location">
    <subcellularLocation>
        <location evidence="1">Cytoplasm</location>
    </subcellularLocation>
    <subcellularLocation>
        <location evidence="2">Nucleus</location>
        <location evidence="2">Nucleolus</location>
    </subcellularLocation>
</comment>
<dbReference type="GO" id="GO:0016075">
    <property type="term" value="P:rRNA catabolic process"/>
    <property type="evidence" value="ECO:0007669"/>
    <property type="project" value="TreeGrafter"/>
</dbReference>
<dbReference type="GO" id="GO:0071035">
    <property type="term" value="P:nuclear polyadenylation-dependent rRNA catabolic process"/>
    <property type="evidence" value="ECO:0007669"/>
    <property type="project" value="TreeGrafter"/>
</dbReference>
<protein>
    <recommendedName>
        <fullName evidence="6">Ribosomal RNA-processing protein 42</fullName>
    </recommendedName>
</protein>
<dbReference type="GO" id="GO:0035925">
    <property type="term" value="F:mRNA 3'-UTR AU-rich region binding"/>
    <property type="evidence" value="ECO:0007669"/>
    <property type="project" value="TreeGrafter"/>
</dbReference>
<name>A0A1E4TEG2_9ASCO</name>
<evidence type="ECO:0000256" key="1">
    <source>
        <dbReference type="ARBA" id="ARBA00004496"/>
    </source>
</evidence>
<dbReference type="Proteomes" id="UP000095023">
    <property type="component" value="Unassembled WGS sequence"/>
</dbReference>
<dbReference type="GO" id="GO:0034475">
    <property type="term" value="P:U4 snRNA 3'-end processing"/>
    <property type="evidence" value="ECO:0007669"/>
    <property type="project" value="TreeGrafter"/>
</dbReference>
<dbReference type="GO" id="GO:0071038">
    <property type="term" value="P:TRAMP-dependent tRNA surveillance pathway"/>
    <property type="evidence" value="ECO:0007669"/>
    <property type="project" value="TreeGrafter"/>
</dbReference>
<dbReference type="GO" id="GO:0034473">
    <property type="term" value="P:U1 snRNA 3'-end processing"/>
    <property type="evidence" value="ECO:0007669"/>
    <property type="project" value="TreeGrafter"/>
</dbReference>
<keyword evidence="8" id="KW-1185">Reference proteome</keyword>
<dbReference type="OrthoDB" id="272245at2759"/>
<reference evidence="8" key="1">
    <citation type="submission" date="2016-02" db="EMBL/GenBank/DDBJ databases">
        <title>Comparative genomics of biotechnologically important yeasts.</title>
        <authorList>
            <consortium name="DOE Joint Genome Institute"/>
            <person name="Riley R."/>
            <person name="Haridas S."/>
            <person name="Wolfe K.H."/>
            <person name="Lopes M.R."/>
            <person name="Hittinger C.T."/>
            <person name="Goker M."/>
            <person name="Salamov A."/>
            <person name="Wisecaver J."/>
            <person name="Long T.M."/>
            <person name="Aerts A.L."/>
            <person name="Barry K."/>
            <person name="Choi C."/>
            <person name="Clum A."/>
            <person name="Coughlan A.Y."/>
            <person name="Deshpande S."/>
            <person name="Douglass A.P."/>
            <person name="Hanson S.J."/>
            <person name="Klenk H.-P."/>
            <person name="Labutti K."/>
            <person name="Lapidus A."/>
            <person name="Lindquist E."/>
            <person name="Lipzen A."/>
            <person name="Meier-Kolthoff J.P."/>
            <person name="Ohm R.A."/>
            <person name="Otillar R.P."/>
            <person name="Pangilinan J."/>
            <person name="Peng Y."/>
            <person name="Rokas A."/>
            <person name="Rosa C.A."/>
            <person name="Scheuner C."/>
            <person name="Sibirny A.A."/>
            <person name="Slot J.C."/>
            <person name="Stielow J.B."/>
            <person name="Sun H."/>
            <person name="Kurtzman C.P."/>
            <person name="Blackwell M."/>
            <person name="Jeffries T.W."/>
            <person name="Grigoriev I.V."/>
        </authorList>
    </citation>
    <scope>NUCLEOTIDE SEQUENCE [LARGE SCALE GENOMIC DNA]</scope>
    <source>
        <strain evidence="8">NRRL Y-17796</strain>
    </source>
</reference>
<keyword evidence="5" id="KW-0271">Exosome</keyword>
<dbReference type="Gene3D" id="3.30.230.70">
    <property type="entry name" value="GHMP Kinase, N-terminal domain"/>
    <property type="match status" value="1"/>
</dbReference>
<keyword evidence="4" id="KW-0963">Cytoplasm</keyword>
<gene>
    <name evidence="7" type="ORF">CANCADRAFT_101173</name>
</gene>
<dbReference type="GO" id="GO:0000467">
    <property type="term" value="P:exonucleolytic trimming to generate mature 3'-end of 5.8S rRNA from tricistronic rRNA transcript (SSU-rRNA, 5.8S rRNA, LSU-rRNA)"/>
    <property type="evidence" value="ECO:0007669"/>
    <property type="project" value="UniProtKB-ARBA"/>
</dbReference>
<dbReference type="AlphaFoldDB" id="A0A1E4TEG2"/>
<dbReference type="InterPro" id="IPR050590">
    <property type="entry name" value="Exosome_comp_Rrp42_subfam"/>
</dbReference>
<organism evidence="7 8">
    <name type="scientific">Tortispora caseinolytica NRRL Y-17796</name>
    <dbReference type="NCBI Taxonomy" id="767744"/>
    <lineage>
        <taxon>Eukaryota</taxon>
        <taxon>Fungi</taxon>
        <taxon>Dikarya</taxon>
        <taxon>Ascomycota</taxon>
        <taxon>Saccharomycotina</taxon>
        <taxon>Trigonopsidomycetes</taxon>
        <taxon>Trigonopsidales</taxon>
        <taxon>Trigonopsidaceae</taxon>
        <taxon>Tortispora</taxon>
    </lineage>
</organism>
<evidence type="ECO:0000313" key="8">
    <source>
        <dbReference type="Proteomes" id="UP000095023"/>
    </source>
</evidence>
<dbReference type="InterPro" id="IPR020568">
    <property type="entry name" value="Ribosomal_Su5_D2-typ_SF"/>
</dbReference>
<dbReference type="PANTHER" id="PTHR11097:SF8">
    <property type="entry name" value="EXOSOME COMPLEX COMPONENT RRP42"/>
    <property type="match status" value="1"/>
</dbReference>
<dbReference type="GO" id="GO:0071028">
    <property type="term" value="P:nuclear mRNA surveillance"/>
    <property type="evidence" value="ECO:0007669"/>
    <property type="project" value="TreeGrafter"/>
</dbReference>
<evidence type="ECO:0000256" key="4">
    <source>
        <dbReference type="ARBA" id="ARBA00022490"/>
    </source>
</evidence>
<evidence type="ECO:0000256" key="2">
    <source>
        <dbReference type="ARBA" id="ARBA00004604"/>
    </source>
</evidence>
<dbReference type="EMBL" id="KV453842">
    <property type="protein sequence ID" value="ODV90097.1"/>
    <property type="molecule type" value="Genomic_DNA"/>
</dbReference>
<dbReference type="SUPFAM" id="SSF54211">
    <property type="entry name" value="Ribosomal protein S5 domain 2-like"/>
    <property type="match status" value="1"/>
</dbReference>
<proteinExistence type="inferred from homology"/>
<dbReference type="GO" id="GO:0034476">
    <property type="term" value="P:U5 snRNA 3'-end processing"/>
    <property type="evidence" value="ECO:0007669"/>
    <property type="project" value="TreeGrafter"/>
</dbReference>